<name>A0A498K649_MALDO</name>
<organism evidence="1 2">
    <name type="scientific">Malus domestica</name>
    <name type="common">Apple</name>
    <name type="synonym">Pyrus malus</name>
    <dbReference type="NCBI Taxonomy" id="3750"/>
    <lineage>
        <taxon>Eukaryota</taxon>
        <taxon>Viridiplantae</taxon>
        <taxon>Streptophyta</taxon>
        <taxon>Embryophyta</taxon>
        <taxon>Tracheophyta</taxon>
        <taxon>Spermatophyta</taxon>
        <taxon>Magnoliopsida</taxon>
        <taxon>eudicotyledons</taxon>
        <taxon>Gunneridae</taxon>
        <taxon>Pentapetalae</taxon>
        <taxon>rosids</taxon>
        <taxon>fabids</taxon>
        <taxon>Rosales</taxon>
        <taxon>Rosaceae</taxon>
        <taxon>Amygdaloideae</taxon>
        <taxon>Maleae</taxon>
        <taxon>Malus</taxon>
    </lineage>
</organism>
<protein>
    <submittedName>
        <fullName evidence="1">Uncharacterized protein</fullName>
    </submittedName>
</protein>
<keyword evidence="2" id="KW-1185">Reference proteome</keyword>
<accession>A0A498K649</accession>
<reference evidence="1 2" key="1">
    <citation type="submission" date="2018-10" db="EMBL/GenBank/DDBJ databases">
        <title>A high-quality apple genome assembly.</title>
        <authorList>
            <person name="Hu J."/>
        </authorList>
    </citation>
    <scope>NUCLEOTIDE SEQUENCE [LARGE SCALE GENOMIC DNA]</scope>
    <source>
        <strain evidence="2">cv. HFTH1</strain>
        <tissue evidence="1">Young leaf</tissue>
    </source>
</reference>
<gene>
    <name evidence="1" type="ORF">DVH24_015093</name>
</gene>
<proteinExistence type="predicted"/>
<dbReference type="EMBL" id="RDQH01000330">
    <property type="protein sequence ID" value="RXI01744.1"/>
    <property type="molecule type" value="Genomic_DNA"/>
</dbReference>
<dbReference type="AlphaFoldDB" id="A0A498K649"/>
<sequence length="103" mass="11645">MKTTEFMDKQIMELSQSHSEDFSQLSYLQQFNNDDDDSISSCQLRPARQSGSSMDYLNLAKSGSKYVVQAYEDSTLISVIERKMNQHFGNLLHAVEGLSAQIS</sequence>
<evidence type="ECO:0000313" key="1">
    <source>
        <dbReference type="EMBL" id="RXI01744.1"/>
    </source>
</evidence>
<evidence type="ECO:0000313" key="2">
    <source>
        <dbReference type="Proteomes" id="UP000290289"/>
    </source>
</evidence>
<dbReference type="Proteomes" id="UP000290289">
    <property type="component" value="Chromosome 4"/>
</dbReference>
<comment type="caution">
    <text evidence="1">The sequence shown here is derived from an EMBL/GenBank/DDBJ whole genome shotgun (WGS) entry which is preliminary data.</text>
</comment>